<dbReference type="Proteomes" id="UP000275137">
    <property type="component" value="Unassembled WGS sequence"/>
</dbReference>
<gene>
    <name evidence="2" type="ORF">ED236_08545</name>
</gene>
<accession>A0A3N0UZV1</accession>
<dbReference type="EMBL" id="RJVP01000004">
    <property type="protein sequence ID" value="ROH85781.1"/>
    <property type="molecule type" value="Genomic_DNA"/>
</dbReference>
<reference evidence="2 3" key="1">
    <citation type="submission" date="2018-10" db="EMBL/GenBank/DDBJ databases">
        <authorList>
            <person name="Chen W.-M."/>
        </authorList>
    </citation>
    <scope>NUCLEOTIDE SEQUENCE [LARGE SCALE GENOMIC DNA]</scope>
    <source>
        <strain evidence="2 3">H-5</strain>
    </source>
</reference>
<keyword evidence="1" id="KW-0732">Signal</keyword>
<proteinExistence type="predicted"/>
<evidence type="ECO:0000313" key="3">
    <source>
        <dbReference type="Proteomes" id="UP000275137"/>
    </source>
</evidence>
<keyword evidence="3" id="KW-1185">Reference proteome</keyword>
<dbReference type="AlphaFoldDB" id="A0A3N0UZV1"/>
<name>A0A3N0UZV1_9PROT</name>
<evidence type="ECO:0000256" key="1">
    <source>
        <dbReference type="SAM" id="SignalP"/>
    </source>
</evidence>
<evidence type="ECO:0000313" key="2">
    <source>
        <dbReference type="EMBL" id="ROH85781.1"/>
    </source>
</evidence>
<feature type="chain" id="PRO_5018282148" evidence="1">
    <location>
        <begin position="36"/>
        <end position="208"/>
    </location>
</feature>
<dbReference type="RefSeq" id="WP_123237555.1">
    <property type="nucleotide sequence ID" value="NZ_RJVP01000004.1"/>
</dbReference>
<comment type="caution">
    <text evidence="2">The sequence shown here is derived from an EMBL/GenBank/DDBJ whole genome shotgun (WGS) entry which is preliminary data.</text>
</comment>
<organism evidence="2 3">
    <name type="scientific">Pseudomethylobacillus aquaticus</name>
    <dbReference type="NCBI Taxonomy" id="2676064"/>
    <lineage>
        <taxon>Bacteria</taxon>
        <taxon>Pseudomonadati</taxon>
        <taxon>Pseudomonadota</taxon>
        <taxon>Betaproteobacteria</taxon>
        <taxon>Nitrosomonadales</taxon>
        <taxon>Methylophilaceae</taxon>
        <taxon>Pseudomethylobacillus</taxon>
    </lineage>
</organism>
<protein>
    <submittedName>
        <fullName evidence="2">Uncharacterized protein</fullName>
    </submittedName>
</protein>
<feature type="signal peptide" evidence="1">
    <location>
        <begin position="1"/>
        <end position="35"/>
    </location>
</feature>
<sequence length="208" mass="22919">MNTSLDFQTMRQYLQALWLSLSISAASLCSALALAAYASHAHALAVHTLQTQQQQQQALAVQQAREHQQQLQQQLDQAALQRLQSEGWFNSDLTQLSSALSQQLAAQAQALQLEQLRLSIKPTPHALPLGSQHGGDQHVLHLQTSLLSLHMQIWHEGDLVNVLQALQSQHGARLRILSCSMTPASSAPGLQVSCELEWRALLKMKSTT</sequence>